<reference evidence="2" key="1">
    <citation type="submission" date="2023-03" db="EMBL/GenBank/DDBJ databases">
        <title>Massive genome expansion in bonnet fungi (Mycena s.s.) driven by repeated elements and novel gene families across ecological guilds.</title>
        <authorList>
            <consortium name="Lawrence Berkeley National Laboratory"/>
            <person name="Harder C.B."/>
            <person name="Miyauchi S."/>
            <person name="Viragh M."/>
            <person name="Kuo A."/>
            <person name="Thoen E."/>
            <person name="Andreopoulos B."/>
            <person name="Lu D."/>
            <person name="Skrede I."/>
            <person name="Drula E."/>
            <person name="Henrissat B."/>
            <person name="Morin E."/>
            <person name="Kohler A."/>
            <person name="Barry K."/>
            <person name="LaButti K."/>
            <person name="Morin E."/>
            <person name="Salamov A."/>
            <person name="Lipzen A."/>
            <person name="Mereny Z."/>
            <person name="Hegedus B."/>
            <person name="Baldrian P."/>
            <person name="Stursova M."/>
            <person name="Weitz H."/>
            <person name="Taylor A."/>
            <person name="Grigoriev I.V."/>
            <person name="Nagy L.G."/>
            <person name="Martin F."/>
            <person name="Kauserud H."/>
        </authorList>
    </citation>
    <scope>NUCLEOTIDE SEQUENCE</scope>
    <source>
        <strain evidence="2">CBHHK182m</strain>
    </source>
</reference>
<feature type="region of interest" description="Disordered" evidence="1">
    <location>
        <begin position="1"/>
        <end position="126"/>
    </location>
</feature>
<organism evidence="2 3">
    <name type="scientific">Mycena metata</name>
    <dbReference type="NCBI Taxonomy" id="1033252"/>
    <lineage>
        <taxon>Eukaryota</taxon>
        <taxon>Fungi</taxon>
        <taxon>Dikarya</taxon>
        <taxon>Basidiomycota</taxon>
        <taxon>Agaricomycotina</taxon>
        <taxon>Agaricomycetes</taxon>
        <taxon>Agaricomycetidae</taxon>
        <taxon>Agaricales</taxon>
        <taxon>Marasmiineae</taxon>
        <taxon>Mycenaceae</taxon>
        <taxon>Mycena</taxon>
    </lineage>
</organism>
<proteinExistence type="predicted"/>
<sequence>MRSTRSPWSPSCPTLSLLSPVPRVTSVQYPAAWSLRLPRTTNTTRAPTDPRHSSGRDLPLRTPSLSPPHARRPSSAPSRSHHLTRAPAPIPRMPYTTTGVPSRAESDDRLPSHTPPSSFSARPHHLQRSTTFDAQCAYLAVALIRPDYHQLTQYLQQPFSIAHAAFVASSTPASSRTPLDRRYRT</sequence>
<feature type="compositionally biased region" description="Low complexity" evidence="1">
    <location>
        <begin position="1"/>
        <end position="22"/>
    </location>
</feature>
<evidence type="ECO:0000313" key="2">
    <source>
        <dbReference type="EMBL" id="KAJ7767199.1"/>
    </source>
</evidence>
<evidence type="ECO:0000256" key="1">
    <source>
        <dbReference type="SAM" id="MobiDB-lite"/>
    </source>
</evidence>
<accession>A0AAD7JLP4</accession>
<dbReference type="Proteomes" id="UP001215598">
    <property type="component" value="Unassembled WGS sequence"/>
</dbReference>
<dbReference type="EMBL" id="JARKIB010000022">
    <property type="protein sequence ID" value="KAJ7767199.1"/>
    <property type="molecule type" value="Genomic_DNA"/>
</dbReference>
<comment type="caution">
    <text evidence="2">The sequence shown here is derived from an EMBL/GenBank/DDBJ whole genome shotgun (WGS) entry which is preliminary data.</text>
</comment>
<dbReference type="AlphaFoldDB" id="A0AAD7JLP4"/>
<keyword evidence="3" id="KW-1185">Reference proteome</keyword>
<protein>
    <submittedName>
        <fullName evidence="2">Uncharacterized protein</fullName>
    </submittedName>
</protein>
<gene>
    <name evidence="2" type="ORF">B0H16DRAFT_352776</name>
</gene>
<feature type="compositionally biased region" description="Low complexity" evidence="1">
    <location>
        <begin position="63"/>
        <end position="78"/>
    </location>
</feature>
<name>A0AAD7JLP4_9AGAR</name>
<feature type="compositionally biased region" description="Basic and acidic residues" evidence="1">
    <location>
        <begin position="48"/>
        <end position="59"/>
    </location>
</feature>
<evidence type="ECO:0000313" key="3">
    <source>
        <dbReference type="Proteomes" id="UP001215598"/>
    </source>
</evidence>